<dbReference type="Proteomes" id="UP000193642">
    <property type="component" value="Unassembled WGS sequence"/>
</dbReference>
<evidence type="ECO:0000313" key="6">
    <source>
        <dbReference type="Proteomes" id="UP000193642"/>
    </source>
</evidence>
<dbReference type="Gene3D" id="3.40.50.720">
    <property type="entry name" value="NAD(P)-binding Rossmann-like Domain"/>
    <property type="match status" value="1"/>
</dbReference>
<dbReference type="PRINTS" id="PR00081">
    <property type="entry name" value="GDHRDH"/>
</dbReference>
<dbReference type="AlphaFoldDB" id="A0A1Y2BAJ8"/>
<evidence type="ECO:0000256" key="3">
    <source>
        <dbReference type="ARBA" id="ARBA00023002"/>
    </source>
</evidence>
<keyword evidence="2" id="KW-0521">NADP</keyword>
<dbReference type="PANTHER" id="PTHR24320:SF282">
    <property type="entry name" value="WW DOMAIN-CONTAINING OXIDOREDUCTASE"/>
    <property type="match status" value="1"/>
</dbReference>
<comment type="similarity">
    <text evidence="1 4">Belongs to the short-chain dehydrogenases/reductases (SDR) family.</text>
</comment>
<evidence type="ECO:0000313" key="5">
    <source>
        <dbReference type="EMBL" id="ORY31497.1"/>
    </source>
</evidence>
<accession>A0A1Y2BAJ8</accession>
<sequence length="373" mass="41002">MSQVATFLSEHKWETAAALATAATALVLLRRATSATKRKSVATPADTKPRRTSTDYYASSFTLATIPSLVGRVAIVTGGNTGLGYHSVKHLAFNGAKVFLAARSKDRAETAIANLKAEAAAAGKIIDVEFVRVDLGDLKQTKDAAIALAKRVNRIDILVNNAGIMDVVTKEPFKLSKDGYEAMFSTNHLGHFMFTKHLLPVILKTPNTPRIVNLSSSATWMAPVYGIDYETLKKHNPAFSAGNYYGQSKLANLLFSTELHNKYGYQIAVNSVHPGVVDTELIRPDRFSLAWFFFSLIPKRWILSLIIGPILTPEQGAHAQLYAATHPEIDSKNIRGKFIIPYGVVSDDHHPKGMDKDLAKQLWDFSEQVCAKY</sequence>
<dbReference type="STRING" id="329046.A0A1Y2BAJ8"/>
<dbReference type="GO" id="GO:0016491">
    <property type="term" value="F:oxidoreductase activity"/>
    <property type="evidence" value="ECO:0007669"/>
    <property type="project" value="UniProtKB-KW"/>
</dbReference>
<evidence type="ECO:0000256" key="4">
    <source>
        <dbReference type="RuleBase" id="RU000363"/>
    </source>
</evidence>
<protein>
    <submittedName>
        <fullName evidence="5">NAD(P)-binding protein</fullName>
    </submittedName>
</protein>
<comment type="caution">
    <text evidence="5">The sequence shown here is derived from an EMBL/GenBank/DDBJ whole genome shotgun (WGS) entry which is preliminary data.</text>
</comment>
<reference evidence="5 6" key="1">
    <citation type="submission" date="2016-07" db="EMBL/GenBank/DDBJ databases">
        <title>Pervasive Adenine N6-methylation of Active Genes in Fungi.</title>
        <authorList>
            <consortium name="DOE Joint Genome Institute"/>
            <person name="Mondo S.J."/>
            <person name="Dannebaum R.O."/>
            <person name="Kuo R.C."/>
            <person name="Labutti K."/>
            <person name="Haridas S."/>
            <person name="Kuo A."/>
            <person name="Salamov A."/>
            <person name="Ahrendt S.R."/>
            <person name="Lipzen A."/>
            <person name="Sullivan W."/>
            <person name="Andreopoulos W.B."/>
            <person name="Clum A."/>
            <person name="Lindquist E."/>
            <person name="Daum C."/>
            <person name="Ramamoorthy G.K."/>
            <person name="Gryganskyi A."/>
            <person name="Culley D."/>
            <person name="Magnuson J.K."/>
            <person name="James T.Y."/>
            <person name="O'Malley M.A."/>
            <person name="Stajich J.E."/>
            <person name="Spatafora J.W."/>
            <person name="Visel A."/>
            <person name="Grigoriev I.V."/>
        </authorList>
    </citation>
    <scope>NUCLEOTIDE SEQUENCE [LARGE SCALE GENOMIC DNA]</scope>
    <source>
        <strain evidence="5 6">JEL800</strain>
    </source>
</reference>
<evidence type="ECO:0000256" key="2">
    <source>
        <dbReference type="ARBA" id="ARBA00022857"/>
    </source>
</evidence>
<dbReference type="SUPFAM" id="SSF51735">
    <property type="entry name" value="NAD(P)-binding Rossmann-fold domains"/>
    <property type="match status" value="1"/>
</dbReference>
<name>A0A1Y2BAJ8_9FUNG</name>
<keyword evidence="6" id="KW-1185">Reference proteome</keyword>
<evidence type="ECO:0000256" key="1">
    <source>
        <dbReference type="ARBA" id="ARBA00006484"/>
    </source>
</evidence>
<keyword evidence="3" id="KW-0560">Oxidoreductase</keyword>
<dbReference type="InterPro" id="IPR002347">
    <property type="entry name" value="SDR_fam"/>
</dbReference>
<dbReference type="EMBL" id="MCGO01000076">
    <property type="protein sequence ID" value="ORY31497.1"/>
    <property type="molecule type" value="Genomic_DNA"/>
</dbReference>
<dbReference type="Pfam" id="PF00106">
    <property type="entry name" value="adh_short"/>
    <property type="match status" value="1"/>
</dbReference>
<dbReference type="OrthoDB" id="191139at2759"/>
<dbReference type="PRINTS" id="PR00080">
    <property type="entry name" value="SDRFAMILY"/>
</dbReference>
<dbReference type="PANTHER" id="PTHR24320">
    <property type="entry name" value="RETINOL DEHYDROGENASE"/>
    <property type="match status" value="1"/>
</dbReference>
<gene>
    <name evidence="5" type="ORF">BCR33DRAFT_723849</name>
</gene>
<dbReference type="InterPro" id="IPR036291">
    <property type="entry name" value="NAD(P)-bd_dom_sf"/>
</dbReference>
<organism evidence="5 6">
    <name type="scientific">Rhizoclosmatium globosum</name>
    <dbReference type="NCBI Taxonomy" id="329046"/>
    <lineage>
        <taxon>Eukaryota</taxon>
        <taxon>Fungi</taxon>
        <taxon>Fungi incertae sedis</taxon>
        <taxon>Chytridiomycota</taxon>
        <taxon>Chytridiomycota incertae sedis</taxon>
        <taxon>Chytridiomycetes</taxon>
        <taxon>Chytridiales</taxon>
        <taxon>Chytriomycetaceae</taxon>
        <taxon>Rhizoclosmatium</taxon>
    </lineage>
</organism>
<proteinExistence type="inferred from homology"/>